<dbReference type="EMBL" id="HBUF01105984">
    <property type="protein sequence ID" value="CAG6639198.1"/>
    <property type="molecule type" value="Transcribed_RNA"/>
</dbReference>
<evidence type="ECO:0000313" key="1">
    <source>
        <dbReference type="EMBL" id="CAG6639199.1"/>
    </source>
</evidence>
<accession>A0A8D8VZC5</accession>
<name>A0A8D8VZC5_9HEMI</name>
<protein>
    <submittedName>
        <fullName evidence="1">Uncharacterized protein</fullName>
    </submittedName>
</protein>
<dbReference type="EMBL" id="HBUF01105985">
    <property type="protein sequence ID" value="CAG6639199.1"/>
    <property type="molecule type" value="Transcribed_RNA"/>
</dbReference>
<sequence length="110" mass="13174">MNNMWSYASGFISKKEVGKQTKVTVFKTVYRPTLTYSAESWTLTSKHKSRLQAAEMRYLRRVEGKTRRDKIRNTIIRSSLNIEPMQTFIQEAQLRWFGHMMRMPDHRYPI</sequence>
<dbReference type="PANTHER" id="PTHR47027">
    <property type="entry name" value="REVERSE TRANSCRIPTASE DOMAIN-CONTAINING PROTEIN"/>
    <property type="match status" value="1"/>
</dbReference>
<reference evidence="1" key="1">
    <citation type="submission" date="2021-05" db="EMBL/GenBank/DDBJ databases">
        <authorList>
            <person name="Alioto T."/>
            <person name="Alioto T."/>
            <person name="Gomez Garrido J."/>
        </authorList>
    </citation>
    <scope>NUCLEOTIDE SEQUENCE</scope>
</reference>
<dbReference type="AlphaFoldDB" id="A0A8D8VZC5"/>
<dbReference type="PANTHER" id="PTHR47027:SF30">
    <property type="entry name" value="THAP-TYPE DOMAIN-CONTAINING PROTEIN"/>
    <property type="match status" value="1"/>
</dbReference>
<organism evidence="1">
    <name type="scientific">Cacopsylla melanoneura</name>
    <dbReference type="NCBI Taxonomy" id="428564"/>
    <lineage>
        <taxon>Eukaryota</taxon>
        <taxon>Metazoa</taxon>
        <taxon>Ecdysozoa</taxon>
        <taxon>Arthropoda</taxon>
        <taxon>Hexapoda</taxon>
        <taxon>Insecta</taxon>
        <taxon>Pterygota</taxon>
        <taxon>Neoptera</taxon>
        <taxon>Paraneoptera</taxon>
        <taxon>Hemiptera</taxon>
        <taxon>Sternorrhyncha</taxon>
        <taxon>Psylloidea</taxon>
        <taxon>Psyllidae</taxon>
        <taxon>Psyllinae</taxon>
        <taxon>Cacopsylla</taxon>
    </lineage>
</organism>
<proteinExistence type="predicted"/>